<feature type="compositionally biased region" description="Basic and acidic residues" evidence="1">
    <location>
        <begin position="50"/>
        <end position="67"/>
    </location>
</feature>
<keyword evidence="2" id="KW-0472">Membrane</keyword>
<evidence type="ECO:0008006" key="5">
    <source>
        <dbReference type="Google" id="ProtNLM"/>
    </source>
</evidence>
<proteinExistence type="predicted"/>
<dbReference type="AlphaFoldDB" id="A0A1S2P9U3"/>
<protein>
    <recommendedName>
        <fullName evidence="5">DUF4232 domain-containing protein</fullName>
    </recommendedName>
</protein>
<dbReference type="RefSeq" id="WP_071367626.1">
    <property type="nucleotide sequence ID" value="NZ_MLYP01000049.1"/>
</dbReference>
<keyword evidence="4" id="KW-1185">Reference proteome</keyword>
<comment type="caution">
    <text evidence="3">The sequence shown here is derived from an EMBL/GenBank/DDBJ whole genome shotgun (WGS) entry which is preliminary data.</text>
</comment>
<dbReference type="Proteomes" id="UP000179935">
    <property type="component" value="Unassembled WGS sequence"/>
</dbReference>
<name>A0A1S2P9U3_9ACTN</name>
<dbReference type="EMBL" id="MLYP01000049">
    <property type="protein sequence ID" value="OIJ89794.1"/>
    <property type="molecule type" value="Genomic_DNA"/>
</dbReference>
<keyword evidence="2" id="KW-1133">Transmembrane helix</keyword>
<feature type="compositionally biased region" description="Gly residues" evidence="1">
    <location>
        <begin position="206"/>
        <end position="220"/>
    </location>
</feature>
<feature type="region of interest" description="Disordered" evidence="1">
    <location>
        <begin position="1"/>
        <end position="124"/>
    </location>
</feature>
<gene>
    <name evidence="3" type="ORF">BIV24_19495</name>
</gene>
<feature type="compositionally biased region" description="Basic and acidic residues" evidence="1">
    <location>
        <begin position="1"/>
        <end position="42"/>
    </location>
</feature>
<reference evidence="3 4" key="1">
    <citation type="submission" date="2016-10" db="EMBL/GenBank/DDBJ databases">
        <title>Genome sequence of Streptomyces sp. MUSC 93.</title>
        <authorList>
            <person name="Lee L.-H."/>
            <person name="Ser H.-L."/>
            <person name="Law J.W.-F."/>
        </authorList>
    </citation>
    <scope>NUCLEOTIDE SEQUENCE [LARGE SCALE GENOMIC DNA]</scope>
    <source>
        <strain evidence="3 4">MUSC 93</strain>
    </source>
</reference>
<evidence type="ECO:0000256" key="1">
    <source>
        <dbReference type="SAM" id="MobiDB-lite"/>
    </source>
</evidence>
<feature type="compositionally biased region" description="Basic and acidic residues" evidence="1">
    <location>
        <begin position="228"/>
        <end position="243"/>
    </location>
</feature>
<feature type="compositionally biased region" description="Gly residues" evidence="1">
    <location>
        <begin position="369"/>
        <end position="380"/>
    </location>
</feature>
<feature type="compositionally biased region" description="Low complexity" evidence="1">
    <location>
        <begin position="387"/>
        <end position="401"/>
    </location>
</feature>
<sequence>MSGDDERRGSSPGRGFHERHEPYAWHEPTDPPEPREDHHEQHAGNGTVNHRPEDQGRPEAGPEHDAASAETDSPGAGRGDLPAGRDRLAAVLGGIGTGGTRPDFTTSQAQSADDPETALDGLGSDERALRRMLHEAVRDIEPREGGLQHLRRAVPARRARKRQAVIGMAAAALFVGTAIPAVVHVSNATGSHADPSIAGHASQAQGGTGQGKGPDGGSSGPAGSSGTTKDKSEADPKGKEDTGKGASEGATDGAQPTASAQSAPACTATQLGGATASVGAPSSTGTVYGSFRVTNVSATSCTVSGVGSVSTVAQDGADPAKISVLAHVAGDAATELPEPSQDVTSLVLGPGAAYEIKFAWVPSETCPTTGGGGTGGGTGGESPDPSPTVSSSESSGTNTQSGDVTPQLVTGDGVTDGSVLVSHTPATGSGTSSATIPNACAGTVYHTGILTAS</sequence>
<evidence type="ECO:0000256" key="2">
    <source>
        <dbReference type="SAM" id="Phobius"/>
    </source>
</evidence>
<evidence type="ECO:0000313" key="3">
    <source>
        <dbReference type="EMBL" id="OIJ89794.1"/>
    </source>
</evidence>
<keyword evidence="2" id="KW-0812">Transmembrane</keyword>
<feature type="compositionally biased region" description="Low complexity" evidence="1">
    <location>
        <begin position="426"/>
        <end position="435"/>
    </location>
</feature>
<accession>A0A1S2P9U3</accession>
<feature type="transmembrane region" description="Helical" evidence="2">
    <location>
        <begin position="164"/>
        <end position="183"/>
    </location>
</feature>
<organism evidence="3 4">
    <name type="scientific">Streptomyces colonosanans</name>
    <dbReference type="NCBI Taxonomy" id="1428652"/>
    <lineage>
        <taxon>Bacteria</taxon>
        <taxon>Bacillati</taxon>
        <taxon>Actinomycetota</taxon>
        <taxon>Actinomycetes</taxon>
        <taxon>Kitasatosporales</taxon>
        <taxon>Streptomycetaceae</taxon>
        <taxon>Streptomyces</taxon>
    </lineage>
</organism>
<evidence type="ECO:0000313" key="4">
    <source>
        <dbReference type="Proteomes" id="UP000179935"/>
    </source>
</evidence>
<feature type="region of interest" description="Disordered" evidence="1">
    <location>
        <begin position="365"/>
        <end position="438"/>
    </location>
</feature>
<feature type="compositionally biased region" description="Low complexity" evidence="1">
    <location>
        <begin position="254"/>
        <end position="265"/>
    </location>
</feature>
<feature type="region of interest" description="Disordered" evidence="1">
    <location>
        <begin position="193"/>
        <end position="265"/>
    </location>
</feature>
<dbReference type="STRING" id="1428652.BIV24_19495"/>